<keyword evidence="3" id="KW-1185">Reference proteome</keyword>
<evidence type="ECO:0000259" key="1">
    <source>
        <dbReference type="Pfam" id="PF12867"/>
    </source>
</evidence>
<dbReference type="Gene3D" id="1.20.120.450">
    <property type="entry name" value="dinb family like domain"/>
    <property type="match status" value="1"/>
</dbReference>
<dbReference type="SUPFAM" id="SSF109854">
    <property type="entry name" value="DinB/YfiT-like putative metalloenzymes"/>
    <property type="match status" value="1"/>
</dbReference>
<organism evidence="2 3">
    <name type="scientific">Ornithinibacillus xuwenensis</name>
    <dbReference type="NCBI Taxonomy" id="3144668"/>
    <lineage>
        <taxon>Bacteria</taxon>
        <taxon>Bacillati</taxon>
        <taxon>Bacillota</taxon>
        <taxon>Bacilli</taxon>
        <taxon>Bacillales</taxon>
        <taxon>Bacillaceae</taxon>
        <taxon>Ornithinibacillus</taxon>
    </lineage>
</organism>
<comment type="caution">
    <text evidence="2">The sequence shown here is derived from an EMBL/GenBank/DDBJ whole genome shotgun (WGS) entry which is preliminary data.</text>
</comment>
<dbReference type="EMBL" id="JBDIML010000002">
    <property type="protein sequence ID" value="MEN2766710.1"/>
    <property type="molecule type" value="Genomic_DNA"/>
</dbReference>
<protein>
    <submittedName>
        <fullName evidence="2">DinB family protein</fullName>
    </submittedName>
</protein>
<evidence type="ECO:0000313" key="3">
    <source>
        <dbReference type="Proteomes" id="UP001444625"/>
    </source>
</evidence>
<dbReference type="Proteomes" id="UP001444625">
    <property type="component" value="Unassembled WGS sequence"/>
</dbReference>
<reference evidence="2 3" key="1">
    <citation type="submission" date="2024-05" db="EMBL/GenBank/DDBJ databases">
        <authorList>
            <person name="Haq I."/>
            <person name="Ullah Z."/>
            <person name="Ahmad R."/>
            <person name="Li M."/>
            <person name="Tong Y."/>
        </authorList>
    </citation>
    <scope>NUCLEOTIDE SEQUENCE [LARGE SCALE GENOMIC DNA]</scope>
    <source>
        <strain evidence="2 3">16A2E</strain>
    </source>
</reference>
<proteinExistence type="predicted"/>
<gene>
    <name evidence="2" type="ORF">ABC228_05875</name>
</gene>
<accession>A0ABU9XEM3</accession>
<feature type="domain" description="DinB-like" evidence="1">
    <location>
        <begin position="2"/>
        <end position="122"/>
    </location>
</feature>
<dbReference type="InterPro" id="IPR024775">
    <property type="entry name" value="DinB-like"/>
</dbReference>
<dbReference type="Pfam" id="PF12867">
    <property type="entry name" value="DinB_2"/>
    <property type="match status" value="1"/>
</dbReference>
<dbReference type="RefSeq" id="WP_345824184.1">
    <property type="nucleotide sequence ID" value="NZ_JBDIML010000002.1"/>
</dbReference>
<name>A0ABU9XEM3_9BACI</name>
<evidence type="ECO:0000313" key="2">
    <source>
        <dbReference type="EMBL" id="MEN2766710.1"/>
    </source>
</evidence>
<dbReference type="InterPro" id="IPR034660">
    <property type="entry name" value="DinB/YfiT-like"/>
</dbReference>
<sequence>MVEGVTDEEADVIPEGFHNNIRWNLGHIYLDQFLWIQAITKETTAIASLNKWFGFGTSPKDFTKDTPTLQALKEMLYDQPDEIREKYGERLEEEFEPTEMGMYTIEQVLARTIYHEGLHAAAIQFIKRNI</sequence>